<keyword evidence="2 7" id="KW-0813">Transport</keyword>
<dbReference type="KEGG" id="cai:Caci_3702"/>
<organism evidence="10 11">
    <name type="scientific">Catenulispora acidiphila (strain DSM 44928 / JCM 14897 / NBRC 102108 / NRRL B-24433 / ID139908)</name>
    <dbReference type="NCBI Taxonomy" id="479433"/>
    <lineage>
        <taxon>Bacteria</taxon>
        <taxon>Bacillati</taxon>
        <taxon>Actinomycetota</taxon>
        <taxon>Actinomycetes</taxon>
        <taxon>Catenulisporales</taxon>
        <taxon>Catenulisporaceae</taxon>
        <taxon>Catenulispora</taxon>
    </lineage>
</organism>
<evidence type="ECO:0000256" key="5">
    <source>
        <dbReference type="ARBA" id="ARBA00022989"/>
    </source>
</evidence>
<evidence type="ECO:0000259" key="9">
    <source>
        <dbReference type="PROSITE" id="PS50928"/>
    </source>
</evidence>
<keyword evidence="6 7" id="KW-0472">Membrane</keyword>
<feature type="transmembrane region" description="Helical" evidence="7">
    <location>
        <begin position="138"/>
        <end position="159"/>
    </location>
</feature>
<evidence type="ECO:0000256" key="4">
    <source>
        <dbReference type="ARBA" id="ARBA00022692"/>
    </source>
</evidence>
<evidence type="ECO:0000256" key="2">
    <source>
        <dbReference type="ARBA" id="ARBA00022448"/>
    </source>
</evidence>
<dbReference type="Pfam" id="PF00528">
    <property type="entry name" value="BPD_transp_1"/>
    <property type="match status" value="1"/>
</dbReference>
<comment type="subcellular location">
    <subcellularLocation>
        <location evidence="1 7">Cell membrane</location>
        <topology evidence="1 7">Multi-pass membrane protein</topology>
    </subcellularLocation>
</comment>
<dbReference type="OrthoDB" id="34224at2"/>
<keyword evidence="5 7" id="KW-1133">Transmembrane helix</keyword>
<dbReference type="PANTHER" id="PTHR30193:SF41">
    <property type="entry name" value="DIACETYLCHITOBIOSE UPTAKE SYSTEM PERMEASE PROTEIN NGCF"/>
    <property type="match status" value="1"/>
</dbReference>
<dbReference type="EMBL" id="CP001700">
    <property type="protein sequence ID" value="ACU72604.1"/>
    <property type="molecule type" value="Genomic_DNA"/>
</dbReference>
<keyword evidence="3" id="KW-1003">Cell membrane</keyword>
<dbReference type="InterPro" id="IPR035906">
    <property type="entry name" value="MetI-like_sf"/>
</dbReference>
<feature type="transmembrane region" description="Helical" evidence="7">
    <location>
        <begin position="300"/>
        <end position="321"/>
    </location>
</feature>
<dbReference type="RefSeq" id="WP_015792333.1">
    <property type="nucleotide sequence ID" value="NC_013131.1"/>
</dbReference>
<keyword evidence="11" id="KW-1185">Reference proteome</keyword>
<evidence type="ECO:0000256" key="3">
    <source>
        <dbReference type="ARBA" id="ARBA00022475"/>
    </source>
</evidence>
<comment type="similarity">
    <text evidence="7">Belongs to the binding-protein-dependent transport system permease family.</text>
</comment>
<keyword evidence="4 7" id="KW-0812">Transmembrane</keyword>
<evidence type="ECO:0000313" key="10">
    <source>
        <dbReference type="EMBL" id="ACU72604.1"/>
    </source>
</evidence>
<dbReference type="InterPro" id="IPR051393">
    <property type="entry name" value="ABC_transporter_permease"/>
</dbReference>
<feature type="region of interest" description="Disordered" evidence="8">
    <location>
        <begin position="1"/>
        <end position="24"/>
    </location>
</feature>
<feature type="transmembrane region" description="Helical" evidence="7">
    <location>
        <begin position="243"/>
        <end position="261"/>
    </location>
</feature>
<dbReference type="CDD" id="cd06261">
    <property type="entry name" value="TM_PBP2"/>
    <property type="match status" value="1"/>
</dbReference>
<dbReference type="SUPFAM" id="SSF161098">
    <property type="entry name" value="MetI-like"/>
    <property type="match status" value="1"/>
</dbReference>
<accession>C7QBY5</accession>
<dbReference type="Gene3D" id="1.10.3720.10">
    <property type="entry name" value="MetI-like"/>
    <property type="match status" value="1"/>
</dbReference>
<evidence type="ECO:0000256" key="6">
    <source>
        <dbReference type="ARBA" id="ARBA00023136"/>
    </source>
</evidence>
<dbReference type="PROSITE" id="PS50928">
    <property type="entry name" value="ABC_TM1"/>
    <property type="match status" value="1"/>
</dbReference>
<dbReference type="GO" id="GO:0005886">
    <property type="term" value="C:plasma membrane"/>
    <property type="evidence" value="ECO:0007669"/>
    <property type="project" value="UniProtKB-SubCell"/>
</dbReference>
<reference evidence="10 11" key="1">
    <citation type="journal article" date="2009" name="Stand. Genomic Sci.">
        <title>Complete genome sequence of Catenulispora acidiphila type strain (ID 139908).</title>
        <authorList>
            <person name="Copeland A."/>
            <person name="Lapidus A."/>
            <person name="Glavina Del Rio T."/>
            <person name="Nolan M."/>
            <person name="Lucas S."/>
            <person name="Chen F."/>
            <person name="Tice H."/>
            <person name="Cheng J.F."/>
            <person name="Bruce D."/>
            <person name="Goodwin L."/>
            <person name="Pitluck S."/>
            <person name="Mikhailova N."/>
            <person name="Pati A."/>
            <person name="Ivanova N."/>
            <person name="Mavromatis K."/>
            <person name="Chen A."/>
            <person name="Palaniappan K."/>
            <person name="Chain P."/>
            <person name="Land M."/>
            <person name="Hauser L."/>
            <person name="Chang Y.J."/>
            <person name="Jeffries C.D."/>
            <person name="Chertkov O."/>
            <person name="Brettin T."/>
            <person name="Detter J.C."/>
            <person name="Han C."/>
            <person name="Ali Z."/>
            <person name="Tindall B.J."/>
            <person name="Goker M."/>
            <person name="Bristow J."/>
            <person name="Eisen J.A."/>
            <person name="Markowitz V."/>
            <person name="Hugenholtz P."/>
            <person name="Kyrpides N.C."/>
            <person name="Klenk H.P."/>
        </authorList>
    </citation>
    <scope>NUCLEOTIDE SEQUENCE [LARGE SCALE GENOMIC DNA]</scope>
    <source>
        <strain evidence="11">DSM 44928 / JCM 14897 / NBRC 102108 / NRRL B-24433 / ID139908</strain>
    </source>
</reference>
<sequence>MAEQVLLGPGNQSLPRSPAGGPRAPQRRFVLNLRRNLAGYGFMAGAVLCFALFSWYPMIREFIMSFQGTHRDPVTRLPRTTWVGWRNYTRIFHDPTFAAAWKNTVEFSLLALLIGFAVPFVVAIVLNELRHARGYLRVLVYLPVMLPPASALLLFQYFYDPNVGLFDHLLHLVHLPTSQFVQSSGSAMVSVVIASTWMNMGGTTLIYLAALQNIPGELYEAAELDGAGVLGRIRHVTIPQTRLILSMMLMLQIVGTMQLFIEPFILTNGGAGPDNSTISVVNLIYQYAFNLSGSSNYNSASALGVLLMLVLGVFSALYLWISRDRDK</sequence>
<proteinExistence type="inferred from homology"/>
<evidence type="ECO:0000256" key="7">
    <source>
        <dbReference type="RuleBase" id="RU363032"/>
    </source>
</evidence>
<dbReference type="InParanoid" id="C7QBY5"/>
<dbReference type="Proteomes" id="UP000000851">
    <property type="component" value="Chromosome"/>
</dbReference>
<gene>
    <name evidence="10" type="ordered locus">Caci_3702</name>
</gene>
<dbReference type="GO" id="GO:0055085">
    <property type="term" value="P:transmembrane transport"/>
    <property type="evidence" value="ECO:0007669"/>
    <property type="project" value="InterPro"/>
</dbReference>
<dbReference type="STRING" id="479433.Caci_3702"/>
<dbReference type="eggNOG" id="COG1175">
    <property type="taxonomic scope" value="Bacteria"/>
</dbReference>
<dbReference type="HOGENOM" id="CLU_016047_0_2_11"/>
<dbReference type="AlphaFoldDB" id="C7QBY5"/>
<dbReference type="InterPro" id="IPR000515">
    <property type="entry name" value="MetI-like"/>
</dbReference>
<feature type="transmembrane region" description="Helical" evidence="7">
    <location>
        <begin position="107"/>
        <end position="126"/>
    </location>
</feature>
<feature type="transmembrane region" description="Helical" evidence="7">
    <location>
        <begin position="179"/>
        <end position="198"/>
    </location>
</feature>
<dbReference type="PANTHER" id="PTHR30193">
    <property type="entry name" value="ABC TRANSPORTER PERMEASE PROTEIN"/>
    <property type="match status" value="1"/>
</dbReference>
<protein>
    <submittedName>
        <fullName evidence="10">Binding-protein-dependent transport systems inner membrane component</fullName>
    </submittedName>
</protein>
<feature type="domain" description="ABC transmembrane type-1" evidence="9">
    <location>
        <begin position="101"/>
        <end position="318"/>
    </location>
</feature>
<evidence type="ECO:0000256" key="1">
    <source>
        <dbReference type="ARBA" id="ARBA00004651"/>
    </source>
</evidence>
<evidence type="ECO:0000256" key="8">
    <source>
        <dbReference type="SAM" id="MobiDB-lite"/>
    </source>
</evidence>
<evidence type="ECO:0000313" key="11">
    <source>
        <dbReference type="Proteomes" id="UP000000851"/>
    </source>
</evidence>
<name>C7QBY5_CATAD</name>
<feature type="transmembrane region" description="Helical" evidence="7">
    <location>
        <begin position="37"/>
        <end position="56"/>
    </location>
</feature>